<dbReference type="InterPro" id="IPR029071">
    <property type="entry name" value="Ubiquitin-like_domsf"/>
</dbReference>
<comment type="subunit">
    <text evidence="3">Directly interacts with VCP. Interacts with UBQLN1. Forms a complex with VCP and UBQLN1.</text>
</comment>
<dbReference type="PANTHER" id="PTHR46424">
    <property type="entry name" value="UBX DOMAIN-CONTAINING PROTEIN 4"/>
    <property type="match status" value="1"/>
</dbReference>
<evidence type="ECO:0000259" key="9">
    <source>
        <dbReference type="PROSITE" id="PS50033"/>
    </source>
</evidence>
<dbReference type="PANTHER" id="PTHR46424:SF1">
    <property type="entry name" value="UBX DOMAIN-CONTAINING PROTEIN 4"/>
    <property type="match status" value="1"/>
</dbReference>
<dbReference type="Proteomes" id="UP001516400">
    <property type="component" value="Unassembled WGS sequence"/>
</dbReference>
<evidence type="ECO:0000256" key="3">
    <source>
        <dbReference type="ARBA" id="ARBA00038812"/>
    </source>
</evidence>
<dbReference type="Gene3D" id="3.10.20.90">
    <property type="entry name" value="Phosphatidylinositol 3-kinase Catalytic Subunit, Chain A, domain 1"/>
    <property type="match status" value="1"/>
</dbReference>
<dbReference type="Pfam" id="PF00789">
    <property type="entry name" value="UBX"/>
    <property type="match status" value="1"/>
</dbReference>
<evidence type="ECO:0000256" key="4">
    <source>
        <dbReference type="ARBA" id="ARBA00040925"/>
    </source>
</evidence>
<comment type="subcellular location">
    <subcellularLocation>
        <location evidence="1">Endoplasmic reticulum membrane</location>
        <topology evidence="1">Peripheral membrane protein</topology>
    </subcellularLocation>
</comment>
<dbReference type="PROSITE" id="PS50033">
    <property type="entry name" value="UBX"/>
    <property type="match status" value="1"/>
</dbReference>
<dbReference type="GO" id="GO:0006986">
    <property type="term" value="P:response to unfolded protein"/>
    <property type="evidence" value="ECO:0007669"/>
    <property type="project" value="UniProtKB-KW"/>
</dbReference>
<dbReference type="SUPFAM" id="SSF54236">
    <property type="entry name" value="Ubiquitin-like"/>
    <property type="match status" value="1"/>
</dbReference>
<dbReference type="InterPro" id="IPR001012">
    <property type="entry name" value="UBX_dom"/>
</dbReference>
<dbReference type="CDD" id="cd16117">
    <property type="entry name" value="UBX_UBXN4"/>
    <property type="match status" value="1"/>
</dbReference>
<evidence type="ECO:0000256" key="1">
    <source>
        <dbReference type="ARBA" id="ARBA00004406"/>
    </source>
</evidence>
<dbReference type="SMART" id="SM00166">
    <property type="entry name" value="UBX"/>
    <property type="match status" value="1"/>
</dbReference>
<dbReference type="AlphaFoldDB" id="A0ABD2P762"/>
<evidence type="ECO:0000313" key="10">
    <source>
        <dbReference type="EMBL" id="KAL3286644.1"/>
    </source>
</evidence>
<evidence type="ECO:0000256" key="6">
    <source>
        <dbReference type="ARBA" id="ARBA00046062"/>
    </source>
</evidence>
<feature type="domain" description="UBX" evidence="9">
    <location>
        <begin position="279"/>
        <end position="357"/>
    </location>
</feature>
<protein>
    <recommendedName>
        <fullName evidence="4">UBX domain-containing protein 4</fullName>
    </recommendedName>
    <alternativeName>
        <fullName evidence="5">UBX domain-containing protein 2</fullName>
    </alternativeName>
</protein>
<gene>
    <name evidence="10" type="ORF">HHI36_001143</name>
</gene>
<organism evidence="10 11">
    <name type="scientific">Cryptolaemus montrouzieri</name>
    <dbReference type="NCBI Taxonomy" id="559131"/>
    <lineage>
        <taxon>Eukaryota</taxon>
        <taxon>Metazoa</taxon>
        <taxon>Ecdysozoa</taxon>
        <taxon>Arthropoda</taxon>
        <taxon>Hexapoda</taxon>
        <taxon>Insecta</taxon>
        <taxon>Pterygota</taxon>
        <taxon>Neoptera</taxon>
        <taxon>Endopterygota</taxon>
        <taxon>Coleoptera</taxon>
        <taxon>Polyphaga</taxon>
        <taxon>Cucujiformia</taxon>
        <taxon>Coccinelloidea</taxon>
        <taxon>Coccinellidae</taxon>
        <taxon>Scymninae</taxon>
        <taxon>Scymnini</taxon>
        <taxon>Cryptolaemus</taxon>
    </lineage>
</organism>
<dbReference type="GO" id="GO:0005789">
    <property type="term" value="C:endoplasmic reticulum membrane"/>
    <property type="evidence" value="ECO:0007669"/>
    <property type="project" value="UniProtKB-SubCell"/>
</dbReference>
<keyword evidence="7" id="KW-0175">Coiled coil</keyword>
<evidence type="ECO:0000313" key="11">
    <source>
        <dbReference type="Proteomes" id="UP001516400"/>
    </source>
</evidence>
<accession>A0ABD2P762</accession>
<keyword evidence="11" id="KW-1185">Reference proteome</keyword>
<dbReference type="Pfam" id="PF23187">
    <property type="entry name" value="UBX7_N"/>
    <property type="match status" value="1"/>
</dbReference>
<evidence type="ECO:0000256" key="5">
    <source>
        <dbReference type="ARBA" id="ARBA00041575"/>
    </source>
</evidence>
<name>A0ABD2P762_9CUCU</name>
<dbReference type="InterPro" id="IPR036249">
    <property type="entry name" value="Thioredoxin-like_sf"/>
</dbReference>
<evidence type="ECO:0000256" key="8">
    <source>
        <dbReference type="SAM" id="Phobius"/>
    </source>
</evidence>
<evidence type="ECO:0000256" key="7">
    <source>
        <dbReference type="SAM" id="Coils"/>
    </source>
</evidence>
<evidence type="ECO:0000256" key="2">
    <source>
        <dbReference type="ARBA" id="ARBA00023230"/>
    </source>
</evidence>
<keyword evidence="8" id="KW-1133">Transmembrane helix</keyword>
<sequence>MSDLWDQGDIANAVNKAKTQGAIFLVFVEGDNELSAHYEKLFRNEEIRKKLATQYFVAIKVQENSSVHQQFNAIYPHNSVPSIFFIGKNGKPLEIITENIQTEDFNKKITAVLEKGEIITQPGSSSINMINQEQEMLITSNIPTTSSLATSSPLVDTTSTQFTTDLSPEEKVQHAKELIEQKRQEKRAQELETERLKELERRKIGQNVQQMKKWQQDEELRQLKEERDREKRENQEARDKVLAQIAQDKAERAARFSQQGQANILQAPQPVAQSSRSIPNTNTTKLQFRLPDGSQHTHEFQISDSLEMVHQYIQNQLIVPFNRYTLSTTFPRREFTTNDNSQSLLDLQLVPNAVILILPQNQGVISTSSREMVGNMLWWLLAPFFNIYDFLVGYFFGRPPTTRSVESTSVKKSTSNIEESNRYFFYVKRPIPKYSNDTKCFNK</sequence>
<dbReference type="EMBL" id="JABFTP020000185">
    <property type="protein sequence ID" value="KAL3286644.1"/>
    <property type="molecule type" value="Genomic_DNA"/>
</dbReference>
<keyword evidence="2" id="KW-0834">Unfolded protein response</keyword>
<feature type="coiled-coil region" evidence="7">
    <location>
        <begin position="172"/>
        <end position="240"/>
    </location>
</feature>
<comment type="caution">
    <text evidence="10">The sequence shown here is derived from an EMBL/GenBank/DDBJ whole genome shotgun (WGS) entry which is preliminary data.</text>
</comment>
<proteinExistence type="predicted"/>
<dbReference type="Gene3D" id="3.40.30.10">
    <property type="entry name" value="Glutaredoxin"/>
    <property type="match status" value="1"/>
</dbReference>
<comment type="function">
    <text evidence="6">Involved in endoplasmic reticulum-associated protein degradation (ERAD). Acts as a platform to recruit both UBQLN1 and VCP to the ER during ERAD.</text>
</comment>
<dbReference type="SUPFAM" id="SSF52833">
    <property type="entry name" value="Thioredoxin-like"/>
    <property type="match status" value="1"/>
</dbReference>
<reference evidence="10 11" key="1">
    <citation type="journal article" date="2021" name="BMC Biol.">
        <title>Horizontally acquired antibacterial genes associated with adaptive radiation of ladybird beetles.</title>
        <authorList>
            <person name="Li H.S."/>
            <person name="Tang X.F."/>
            <person name="Huang Y.H."/>
            <person name="Xu Z.Y."/>
            <person name="Chen M.L."/>
            <person name="Du X.Y."/>
            <person name="Qiu B.Y."/>
            <person name="Chen P.T."/>
            <person name="Zhang W."/>
            <person name="Slipinski A."/>
            <person name="Escalona H.E."/>
            <person name="Waterhouse R.M."/>
            <person name="Zwick A."/>
            <person name="Pang H."/>
        </authorList>
    </citation>
    <scope>NUCLEOTIDE SEQUENCE [LARGE SCALE GENOMIC DNA]</scope>
    <source>
        <strain evidence="10">SYSU2018</strain>
    </source>
</reference>
<keyword evidence="8" id="KW-0472">Membrane</keyword>
<keyword evidence="8" id="KW-0812">Transmembrane</keyword>
<feature type="transmembrane region" description="Helical" evidence="8">
    <location>
        <begin position="376"/>
        <end position="396"/>
    </location>
</feature>